<sequence length="281" mass="30549">MSDTASFVDPVFLARFGLSRVNVLDYFLHPLNPFRTKVNTSNEVLGMQGIAIGVLVQQGTNGIPMTPQAAEEEYTRALTRLTGEQYELMPPVDPAFYIQPSPLYTIRHVLRTGRRVSDVKVLGIYYVVEGVIYKSPSMRSLMKTNVARTLEGLAGASAALSQCARYQPSFDYSWNFADDDDTVDPVQQLKNQKAVRRRRILDGRAPGERTEAEEEGLRASLAIDQILVRLSKSRFVSSSAPVTSAATAASSTTMQSTATIPTITPATGTPTKPSTPTVGGG</sequence>
<comment type="subcellular location">
    <subcellularLocation>
        <location evidence="1 6">Nucleus</location>
    </subcellularLocation>
</comment>
<organism evidence="8">
    <name type="scientific">Craspedostauros australis</name>
    <dbReference type="NCBI Taxonomy" id="1486917"/>
    <lineage>
        <taxon>Eukaryota</taxon>
        <taxon>Sar</taxon>
        <taxon>Stramenopiles</taxon>
        <taxon>Ochrophyta</taxon>
        <taxon>Bacillariophyta</taxon>
        <taxon>Bacillariophyceae</taxon>
        <taxon>Bacillariophycidae</taxon>
        <taxon>Naviculales</taxon>
        <taxon>Naviculaceae</taxon>
        <taxon>Craspedostauros</taxon>
    </lineage>
</organism>
<evidence type="ECO:0000256" key="2">
    <source>
        <dbReference type="ARBA" id="ARBA00007526"/>
    </source>
</evidence>
<dbReference type="Pfam" id="PF04934">
    <property type="entry name" value="Med6"/>
    <property type="match status" value="1"/>
</dbReference>
<keyword evidence="6" id="KW-0010">Activator</keyword>
<dbReference type="GO" id="GO:0003712">
    <property type="term" value="F:transcription coregulator activity"/>
    <property type="evidence" value="ECO:0007669"/>
    <property type="project" value="InterPro"/>
</dbReference>
<feature type="region of interest" description="Disordered" evidence="7">
    <location>
        <begin position="246"/>
        <end position="281"/>
    </location>
</feature>
<dbReference type="EMBL" id="HBEF01019478">
    <property type="protein sequence ID" value="CAD8339875.1"/>
    <property type="molecule type" value="Transcribed_RNA"/>
</dbReference>
<dbReference type="InterPro" id="IPR038566">
    <property type="entry name" value="Mediator_Med6_sf"/>
</dbReference>
<accession>A0A7R9ZQ52</accession>
<gene>
    <name evidence="6" type="primary">MED6</name>
    <name evidence="8" type="ORF">CAUS1442_LOCUS12008</name>
</gene>
<comment type="subunit">
    <text evidence="6">Component of the Mediator complex.</text>
</comment>
<keyword evidence="4 6" id="KW-0804">Transcription</keyword>
<evidence type="ECO:0000256" key="1">
    <source>
        <dbReference type="ARBA" id="ARBA00004123"/>
    </source>
</evidence>
<comment type="function">
    <text evidence="6">Component of the Mediator complex, a coactivator involved in the regulated transcription of nearly all RNA polymerase II-dependent genes. Mediator functions as a bridge to convey information from gene-specific regulatory proteins to the basal RNA polymerase II transcription machinery. Mediator is recruited to promoters by direct interactions with regulatory proteins and serves as a scaffold for the assembly of a functional preinitiation complex with RNA polymerase II and the general transcription factors.</text>
</comment>
<evidence type="ECO:0000256" key="6">
    <source>
        <dbReference type="RuleBase" id="RU364143"/>
    </source>
</evidence>
<evidence type="ECO:0000256" key="5">
    <source>
        <dbReference type="ARBA" id="ARBA00023242"/>
    </source>
</evidence>
<dbReference type="Gene3D" id="3.10.450.580">
    <property type="entry name" value="Mediator complex, subunit Med6"/>
    <property type="match status" value="1"/>
</dbReference>
<reference evidence="8" key="1">
    <citation type="submission" date="2021-01" db="EMBL/GenBank/DDBJ databases">
        <authorList>
            <person name="Corre E."/>
            <person name="Pelletier E."/>
            <person name="Niang G."/>
            <person name="Scheremetjew M."/>
            <person name="Finn R."/>
            <person name="Kale V."/>
            <person name="Holt S."/>
            <person name="Cochrane G."/>
            <person name="Meng A."/>
            <person name="Brown T."/>
            <person name="Cohen L."/>
        </authorList>
    </citation>
    <scope>NUCLEOTIDE SEQUENCE</scope>
    <source>
        <strain evidence="8">CCMP3328</strain>
    </source>
</reference>
<evidence type="ECO:0000313" key="8">
    <source>
        <dbReference type="EMBL" id="CAD8339875.1"/>
    </source>
</evidence>
<dbReference type="GO" id="GO:0006357">
    <property type="term" value="P:regulation of transcription by RNA polymerase II"/>
    <property type="evidence" value="ECO:0007669"/>
    <property type="project" value="InterPro"/>
</dbReference>
<keyword evidence="3 6" id="KW-0805">Transcription regulation</keyword>
<evidence type="ECO:0000256" key="3">
    <source>
        <dbReference type="ARBA" id="ARBA00023015"/>
    </source>
</evidence>
<dbReference type="PANTHER" id="PTHR13104">
    <property type="entry name" value="MED-6-RELATED"/>
    <property type="match status" value="1"/>
</dbReference>
<keyword evidence="5 6" id="KW-0539">Nucleus</keyword>
<protein>
    <recommendedName>
        <fullName evidence="6">Mediator of RNA polymerase II transcription subunit 6</fullName>
    </recommendedName>
    <alternativeName>
        <fullName evidence="6">Mediator complex subunit 6</fullName>
    </alternativeName>
</protein>
<evidence type="ECO:0000256" key="4">
    <source>
        <dbReference type="ARBA" id="ARBA00023163"/>
    </source>
</evidence>
<feature type="compositionally biased region" description="Polar residues" evidence="7">
    <location>
        <begin position="272"/>
        <end position="281"/>
    </location>
</feature>
<dbReference type="AlphaFoldDB" id="A0A7R9ZQ52"/>
<name>A0A7R9ZQ52_9STRA</name>
<feature type="compositionally biased region" description="Low complexity" evidence="7">
    <location>
        <begin position="246"/>
        <end position="271"/>
    </location>
</feature>
<evidence type="ECO:0000256" key="7">
    <source>
        <dbReference type="SAM" id="MobiDB-lite"/>
    </source>
</evidence>
<comment type="similarity">
    <text evidence="2 6">Belongs to the Mediator complex subunit 6 family.</text>
</comment>
<dbReference type="GO" id="GO:0016592">
    <property type="term" value="C:mediator complex"/>
    <property type="evidence" value="ECO:0007669"/>
    <property type="project" value="InterPro"/>
</dbReference>
<proteinExistence type="inferred from homology"/>
<dbReference type="InterPro" id="IPR007018">
    <property type="entry name" value="Mediator_Med6"/>
</dbReference>